<dbReference type="OrthoDB" id="442921at2759"/>
<dbReference type="CDD" id="cd01763">
    <property type="entry name" value="Ubl_SUMO_like"/>
    <property type="match status" value="1"/>
</dbReference>
<dbReference type="InterPro" id="IPR022617">
    <property type="entry name" value="Rad60/SUMO-like_dom"/>
</dbReference>
<organism evidence="2 3">
    <name type="scientific">Agrocybe chaxingu</name>
    <dbReference type="NCBI Taxonomy" id="84603"/>
    <lineage>
        <taxon>Eukaryota</taxon>
        <taxon>Fungi</taxon>
        <taxon>Dikarya</taxon>
        <taxon>Basidiomycota</taxon>
        <taxon>Agaricomycotina</taxon>
        <taxon>Agaricomycetes</taxon>
        <taxon>Agaricomycetidae</taxon>
        <taxon>Agaricales</taxon>
        <taxon>Agaricineae</taxon>
        <taxon>Strophariaceae</taxon>
        <taxon>Agrocybe</taxon>
    </lineage>
</organism>
<reference evidence="2" key="1">
    <citation type="submission" date="2022-07" db="EMBL/GenBank/DDBJ databases">
        <title>Genome Sequence of Agrocybe chaxingu.</title>
        <authorList>
            <person name="Buettner E."/>
        </authorList>
    </citation>
    <scope>NUCLEOTIDE SEQUENCE</scope>
    <source>
        <strain evidence="2">MP-N11</strain>
    </source>
</reference>
<dbReference type="Gene3D" id="3.10.20.90">
    <property type="entry name" value="Phosphatidylinositol 3-kinase Catalytic Subunit, Chain A, domain 1"/>
    <property type="match status" value="1"/>
</dbReference>
<comment type="caution">
    <text evidence="2">The sequence shown here is derived from an EMBL/GenBank/DDBJ whole genome shotgun (WGS) entry which is preliminary data.</text>
</comment>
<dbReference type="EMBL" id="JANKHO010000466">
    <property type="protein sequence ID" value="KAJ3509580.1"/>
    <property type="molecule type" value="Genomic_DNA"/>
</dbReference>
<accession>A0A9W8K1U2</accession>
<dbReference type="Proteomes" id="UP001148786">
    <property type="component" value="Unassembled WGS sequence"/>
</dbReference>
<dbReference type="PANTHER" id="PTHR10562">
    <property type="entry name" value="SMALL UBIQUITIN-RELATED MODIFIER"/>
    <property type="match status" value="1"/>
</dbReference>
<name>A0A9W8K1U2_9AGAR</name>
<dbReference type="Pfam" id="PF11976">
    <property type="entry name" value="Rad60-SLD"/>
    <property type="match status" value="1"/>
</dbReference>
<keyword evidence="3" id="KW-1185">Reference proteome</keyword>
<dbReference type="InterPro" id="IPR029071">
    <property type="entry name" value="Ubiquitin-like_domsf"/>
</dbReference>
<evidence type="ECO:0000313" key="3">
    <source>
        <dbReference type="Proteomes" id="UP001148786"/>
    </source>
</evidence>
<sequence length="107" mass="12268">MTEEPKGKIHINITYEKQSVTFATKREKPLLKVFNAFSERLNIDASSSLFSSLGRHLLRIALTTDVLRFFLNERRIRPEETPAELEMEDGDEIDAVLMQVKSTLVVC</sequence>
<proteinExistence type="predicted"/>
<protein>
    <recommendedName>
        <fullName evidence="1">Rad60/SUMO-like domain-containing protein</fullName>
    </recommendedName>
</protein>
<dbReference type="AlphaFoldDB" id="A0A9W8K1U2"/>
<gene>
    <name evidence="2" type="ORF">NLJ89_g5149</name>
</gene>
<evidence type="ECO:0000259" key="1">
    <source>
        <dbReference type="Pfam" id="PF11976"/>
    </source>
</evidence>
<dbReference type="SUPFAM" id="SSF54236">
    <property type="entry name" value="Ubiquitin-like"/>
    <property type="match status" value="1"/>
</dbReference>
<evidence type="ECO:0000313" key="2">
    <source>
        <dbReference type="EMBL" id="KAJ3509580.1"/>
    </source>
</evidence>
<feature type="domain" description="Rad60/SUMO-like" evidence="1">
    <location>
        <begin position="16"/>
        <end position="97"/>
    </location>
</feature>